<reference evidence="3 4" key="1">
    <citation type="submission" date="2023-11" db="EMBL/GenBank/DDBJ databases">
        <authorList>
            <person name="Hedman E."/>
            <person name="Englund M."/>
            <person name="Stromberg M."/>
            <person name="Nyberg Akerstrom W."/>
            <person name="Nylinder S."/>
            <person name="Jareborg N."/>
            <person name="Kallberg Y."/>
            <person name="Kronander E."/>
        </authorList>
    </citation>
    <scope>NUCLEOTIDE SEQUENCE [LARGE SCALE GENOMIC DNA]</scope>
</reference>
<accession>A0AAV1L5X2</accession>
<protein>
    <recommendedName>
        <fullName evidence="2">Integrase p58-like C-terminal domain-containing protein</fullName>
    </recommendedName>
</protein>
<feature type="domain" description="Integrase p58-like C-terminal" evidence="2">
    <location>
        <begin position="65"/>
        <end position="97"/>
    </location>
</feature>
<comment type="caution">
    <text evidence="3">The sequence shown here is derived from an EMBL/GenBank/DDBJ whole genome shotgun (WGS) entry which is preliminary data.</text>
</comment>
<evidence type="ECO:0000313" key="4">
    <source>
        <dbReference type="Proteomes" id="UP001314205"/>
    </source>
</evidence>
<dbReference type="EMBL" id="CAVLGL010000084">
    <property type="protein sequence ID" value="CAK1589804.1"/>
    <property type="molecule type" value="Genomic_DNA"/>
</dbReference>
<gene>
    <name evidence="3" type="ORF">PARMNEM_LOCUS10252</name>
</gene>
<sequence length="128" mass="14888">MNDIYEHVRQSGQQMSEKMKTRYDRKMNKKGFDEGSEPSSNPFVWLYNPVRSKGKSPKLQAKWDGPYWIVTRIYDVTYRIQKGARSTPKFVHVDRLARYCGPDNTRDELVLGGSMDILTPPLHGYSDQ</sequence>
<feature type="region of interest" description="Disordered" evidence="1">
    <location>
        <begin position="1"/>
        <end position="39"/>
    </location>
</feature>
<dbReference type="InterPro" id="IPR054465">
    <property type="entry name" value="Integrase_p58-like_C"/>
</dbReference>
<name>A0AAV1L5X2_9NEOP</name>
<dbReference type="AlphaFoldDB" id="A0AAV1L5X2"/>
<feature type="compositionally biased region" description="Basic and acidic residues" evidence="1">
    <location>
        <begin position="17"/>
        <end position="33"/>
    </location>
</feature>
<proteinExistence type="predicted"/>
<evidence type="ECO:0000313" key="3">
    <source>
        <dbReference type="EMBL" id="CAK1589804.1"/>
    </source>
</evidence>
<dbReference type="Proteomes" id="UP001314205">
    <property type="component" value="Unassembled WGS sequence"/>
</dbReference>
<keyword evidence="4" id="KW-1185">Reference proteome</keyword>
<organism evidence="3 4">
    <name type="scientific">Parnassius mnemosyne</name>
    <name type="common">clouded apollo</name>
    <dbReference type="NCBI Taxonomy" id="213953"/>
    <lineage>
        <taxon>Eukaryota</taxon>
        <taxon>Metazoa</taxon>
        <taxon>Ecdysozoa</taxon>
        <taxon>Arthropoda</taxon>
        <taxon>Hexapoda</taxon>
        <taxon>Insecta</taxon>
        <taxon>Pterygota</taxon>
        <taxon>Neoptera</taxon>
        <taxon>Endopterygota</taxon>
        <taxon>Lepidoptera</taxon>
        <taxon>Glossata</taxon>
        <taxon>Ditrysia</taxon>
        <taxon>Papilionoidea</taxon>
        <taxon>Papilionidae</taxon>
        <taxon>Parnassiinae</taxon>
        <taxon>Parnassini</taxon>
        <taxon>Parnassius</taxon>
        <taxon>Driopa</taxon>
    </lineage>
</organism>
<evidence type="ECO:0000256" key="1">
    <source>
        <dbReference type="SAM" id="MobiDB-lite"/>
    </source>
</evidence>
<evidence type="ECO:0000259" key="2">
    <source>
        <dbReference type="Pfam" id="PF22938"/>
    </source>
</evidence>
<dbReference type="Pfam" id="PF22938">
    <property type="entry name" value="Integrase_p58_C"/>
    <property type="match status" value="1"/>
</dbReference>